<proteinExistence type="predicted"/>
<feature type="transmembrane region" description="Helical" evidence="2">
    <location>
        <begin position="43"/>
        <end position="63"/>
    </location>
</feature>
<dbReference type="Pfam" id="PF25967">
    <property type="entry name" value="RND-MFP_C"/>
    <property type="match status" value="1"/>
</dbReference>
<comment type="caution">
    <text evidence="4">The sequence shown here is derived from an EMBL/GenBank/DDBJ whole genome shotgun (WGS) entry which is preliminary data.</text>
</comment>
<evidence type="ECO:0000259" key="3">
    <source>
        <dbReference type="Pfam" id="PF25967"/>
    </source>
</evidence>
<evidence type="ECO:0000313" key="5">
    <source>
        <dbReference type="Proteomes" id="UP001239462"/>
    </source>
</evidence>
<dbReference type="Gene3D" id="2.40.50.100">
    <property type="match status" value="2"/>
</dbReference>
<keyword evidence="2" id="KW-1133">Transmembrane helix</keyword>
<dbReference type="SUPFAM" id="SSF111369">
    <property type="entry name" value="HlyD-like secretion proteins"/>
    <property type="match status" value="2"/>
</dbReference>
<sequence length="531" mass="58123">MNQPPLDLSQLAIDRQVGKNELDDSMVASGRQNSRYPRRTSKWVSRVLLPGAILTGFVVMLAMTAGRQLLPKTAVSVTPVIVRRGEAPRSATPLFQAAGWIEPRPTSVSVPSLASGVIEELMVIEGQLVEKEEVIARLIDVDAKIAIDQAKARLALRESECQRAEAELRAARARLEKPLHLKTPLTEAQSLLAKALTERETLPFEIQTAQANVDYTRSSLEGKQDAGAAIATVVIRQAQRDFAAAKSKLEERRTRGINLDREIEALRARLEVLSEQLELLIEERRQVAEAEAKVGSAHAVRDEAKLELKLAELTLQRTKIRAPISGRILQLVALPGTRVSGLQQSSGHQSSTVVEMYDPSRLQVRADVRLEDLPLVTPGAPVKIETASSKESIEGRVLQPTSSANIQKNTLEVKVEILAPPETLRPEMLVTATFLAPELVNRTEPLADARQIFVPKSLVRSGDEGDFVWIVDSENKAIRRVVETGASGDDGLILVTSGLMVTDKLISSHVETIRDGAYVTLRGEDLQLGVE</sequence>
<dbReference type="PANTHER" id="PTHR30469">
    <property type="entry name" value="MULTIDRUG RESISTANCE PROTEIN MDTA"/>
    <property type="match status" value="1"/>
</dbReference>
<name>A0ABT7PPM8_9BACT</name>
<feature type="coiled-coil region" evidence="1">
    <location>
        <begin position="147"/>
        <end position="176"/>
    </location>
</feature>
<evidence type="ECO:0000313" key="4">
    <source>
        <dbReference type="EMBL" id="MDM4018293.1"/>
    </source>
</evidence>
<dbReference type="Gene3D" id="2.40.420.20">
    <property type="match status" value="1"/>
</dbReference>
<dbReference type="RefSeq" id="WP_289166060.1">
    <property type="nucleotide sequence ID" value="NZ_JASZZN010000020.1"/>
</dbReference>
<evidence type="ECO:0000256" key="1">
    <source>
        <dbReference type="SAM" id="Coils"/>
    </source>
</evidence>
<accession>A0ABT7PPM8</accession>
<dbReference type="Proteomes" id="UP001239462">
    <property type="component" value="Unassembled WGS sequence"/>
</dbReference>
<protein>
    <submittedName>
        <fullName evidence="4">Efflux RND transporter periplasmic adaptor subunit</fullName>
    </submittedName>
</protein>
<dbReference type="Gene3D" id="2.40.30.170">
    <property type="match status" value="1"/>
</dbReference>
<dbReference type="EMBL" id="JASZZN010000020">
    <property type="protein sequence ID" value="MDM4018293.1"/>
    <property type="molecule type" value="Genomic_DNA"/>
</dbReference>
<keyword evidence="5" id="KW-1185">Reference proteome</keyword>
<dbReference type="PANTHER" id="PTHR30469:SF15">
    <property type="entry name" value="HLYD FAMILY OF SECRETION PROTEINS"/>
    <property type="match status" value="1"/>
</dbReference>
<dbReference type="InterPro" id="IPR058627">
    <property type="entry name" value="MdtA-like_C"/>
</dbReference>
<organism evidence="4 5">
    <name type="scientific">Roseiconus lacunae</name>
    <dbReference type="NCBI Taxonomy" id="2605694"/>
    <lineage>
        <taxon>Bacteria</taxon>
        <taxon>Pseudomonadati</taxon>
        <taxon>Planctomycetota</taxon>
        <taxon>Planctomycetia</taxon>
        <taxon>Pirellulales</taxon>
        <taxon>Pirellulaceae</taxon>
        <taxon>Roseiconus</taxon>
    </lineage>
</organism>
<keyword evidence="2" id="KW-0812">Transmembrane</keyword>
<feature type="coiled-coil region" evidence="1">
    <location>
        <begin position="235"/>
        <end position="321"/>
    </location>
</feature>
<dbReference type="Gene3D" id="1.10.287.470">
    <property type="entry name" value="Helix hairpin bin"/>
    <property type="match status" value="2"/>
</dbReference>
<keyword evidence="2" id="KW-0472">Membrane</keyword>
<keyword evidence="1" id="KW-0175">Coiled coil</keyword>
<feature type="domain" description="Multidrug resistance protein MdtA-like C-terminal permuted SH3" evidence="3">
    <location>
        <begin position="452"/>
        <end position="509"/>
    </location>
</feature>
<evidence type="ECO:0000256" key="2">
    <source>
        <dbReference type="SAM" id="Phobius"/>
    </source>
</evidence>
<reference evidence="4 5" key="1">
    <citation type="submission" date="2023-06" db="EMBL/GenBank/DDBJ databases">
        <title>Roseiconus lacunae JC819 isolated from Gulf of Mannar region, Tamil Nadu.</title>
        <authorList>
            <person name="Pk S."/>
            <person name="Ch S."/>
            <person name="Ch V.R."/>
        </authorList>
    </citation>
    <scope>NUCLEOTIDE SEQUENCE [LARGE SCALE GENOMIC DNA]</scope>
    <source>
        <strain evidence="4 5">JC819</strain>
    </source>
</reference>
<gene>
    <name evidence="4" type="ORF">QTN89_22775</name>
</gene>